<dbReference type="InterPro" id="IPR041049">
    <property type="entry name" value="DUF5615"/>
</dbReference>
<accession>A0A846WKN4</accession>
<evidence type="ECO:0000259" key="2">
    <source>
        <dbReference type="Pfam" id="PF18480"/>
    </source>
</evidence>
<reference evidence="3 4" key="1">
    <citation type="submission" date="2020-04" db="EMBL/GenBank/DDBJ databases">
        <title>MicrobeNet Type strains.</title>
        <authorList>
            <person name="Nicholson A.C."/>
        </authorList>
    </citation>
    <scope>NUCLEOTIDE SEQUENCE [LARGE SCALE GENOMIC DNA]</scope>
    <source>
        <strain evidence="3 4">ATCC BAA-14</strain>
    </source>
</reference>
<gene>
    <name evidence="3" type="ORF">HGA05_07395</name>
</gene>
<comment type="caution">
    <text evidence="3">The sequence shown here is derived from an EMBL/GenBank/DDBJ whole genome shotgun (WGS) entry which is preliminary data.</text>
</comment>
<sequence length="135" mass="14740">MRFLVDAQLPARLADLLNRAGHEAIHSSDLDDGNRTTDQEICRRADLEHRTVITKDRDFRDTHLLSGTPRSVTSAVIAHLTSVTAPAGIGMRRVRPTTTARRACEKSVRKSRHKVSGIAGSLVLTSPKNPKGPPS</sequence>
<feature type="domain" description="DUF5615" evidence="2">
    <location>
        <begin position="1"/>
        <end position="73"/>
    </location>
</feature>
<dbReference type="Proteomes" id="UP000563898">
    <property type="component" value="Unassembled WGS sequence"/>
</dbReference>
<dbReference type="EMBL" id="JAAXPC010000003">
    <property type="protein sequence ID" value="NKY01393.1"/>
    <property type="molecule type" value="Genomic_DNA"/>
</dbReference>
<protein>
    <submittedName>
        <fullName evidence="3">DUF5615 family PIN-like protein</fullName>
    </submittedName>
</protein>
<feature type="region of interest" description="Disordered" evidence="1">
    <location>
        <begin position="96"/>
        <end position="135"/>
    </location>
</feature>
<evidence type="ECO:0000256" key="1">
    <source>
        <dbReference type="SAM" id="MobiDB-lite"/>
    </source>
</evidence>
<dbReference type="AlphaFoldDB" id="A0A846WKN4"/>
<name>A0A846WKN4_9ACTN</name>
<evidence type="ECO:0000313" key="3">
    <source>
        <dbReference type="EMBL" id="NKY01393.1"/>
    </source>
</evidence>
<proteinExistence type="predicted"/>
<organism evidence="3 4">
    <name type="scientific">Gordonia polyisoprenivorans</name>
    <dbReference type="NCBI Taxonomy" id="84595"/>
    <lineage>
        <taxon>Bacteria</taxon>
        <taxon>Bacillati</taxon>
        <taxon>Actinomycetota</taxon>
        <taxon>Actinomycetes</taxon>
        <taxon>Mycobacteriales</taxon>
        <taxon>Gordoniaceae</taxon>
        <taxon>Gordonia</taxon>
    </lineage>
</organism>
<dbReference type="RefSeq" id="WP_081482573.1">
    <property type="nucleotide sequence ID" value="NZ_JAAXPC010000003.1"/>
</dbReference>
<evidence type="ECO:0000313" key="4">
    <source>
        <dbReference type="Proteomes" id="UP000563898"/>
    </source>
</evidence>
<dbReference type="Pfam" id="PF18480">
    <property type="entry name" value="DUF5615"/>
    <property type="match status" value="1"/>
</dbReference>